<dbReference type="GO" id="GO:0016787">
    <property type="term" value="F:hydrolase activity"/>
    <property type="evidence" value="ECO:0007669"/>
    <property type="project" value="UniProtKB-KW"/>
</dbReference>
<feature type="domain" description="Alpha/beta hydrolase fold-3" evidence="2">
    <location>
        <begin position="97"/>
        <end position="301"/>
    </location>
</feature>
<gene>
    <name evidence="3" type="ORF">FSP39_006173</name>
</gene>
<reference evidence="3" key="1">
    <citation type="submission" date="2019-08" db="EMBL/GenBank/DDBJ databases">
        <title>The improved chromosome-level genome for the pearl oyster Pinctada fucata martensii using PacBio sequencing and Hi-C.</title>
        <authorList>
            <person name="Zheng Z."/>
        </authorList>
    </citation>
    <scope>NUCLEOTIDE SEQUENCE</scope>
    <source>
        <strain evidence="3">ZZ-2019</strain>
        <tissue evidence="3">Adductor muscle</tissue>
    </source>
</reference>
<dbReference type="Proteomes" id="UP001186944">
    <property type="component" value="Unassembled WGS sequence"/>
</dbReference>
<sequence>MSCDYLKDKYKVHEETECYFKLRAEAGTKSYEQLCIEDAREGNVNNAKRFGGNIEFDGYIKEFSVPAVQSKDLEKYSIPVTVYRSKACDMVVAPSVFVYFHGGGNCVGSRQSVDSICKIFSRDAPCVVVNVEYRLAPEHKWPANQEDAKSAVRWVMMNKGLIGAVNESTVGVGGDSAGGRLAAMVCHELRGIKYQVLVYPSVDLKREGYQSVTEFCDAPGLTMGMVDWFMGHYIDPSEYTNPKASPLYHTDTEFAKLPPALIVLAELDQLRDMGYAYHEKLKKNGVKSQTHTVKGVTHGFFHLPEQFKECCLRAHEKVAKFIKANS</sequence>
<dbReference type="Pfam" id="PF07859">
    <property type="entry name" value="Abhydrolase_3"/>
    <property type="match status" value="1"/>
</dbReference>
<keyword evidence="4" id="KW-1185">Reference proteome</keyword>
<dbReference type="PANTHER" id="PTHR48081">
    <property type="entry name" value="AB HYDROLASE SUPERFAMILY PROTEIN C4A8.06C"/>
    <property type="match status" value="1"/>
</dbReference>
<protein>
    <recommendedName>
        <fullName evidence="2">Alpha/beta hydrolase fold-3 domain-containing protein</fullName>
    </recommendedName>
</protein>
<dbReference type="PANTHER" id="PTHR48081:SF8">
    <property type="entry name" value="ALPHA_BETA HYDROLASE FOLD-3 DOMAIN-CONTAINING PROTEIN-RELATED"/>
    <property type="match status" value="1"/>
</dbReference>
<evidence type="ECO:0000313" key="3">
    <source>
        <dbReference type="EMBL" id="KAK3092702.1"/>
    </source>
</evidence>
<dbReference type="InterPro" id="IPR013094">
    <property type="entry name" value="AB_hydrolase_3"/>
</dbReference>
<name>A0AA88XVM0_PINIB</name>
<dbReference type="InterPro" id="IPR029058">
    <property type="entry name" value="AB_hydrolase_fold"/>
</dbReference>
<evidence type="ECO:0000256" key="1">
    <source>
        <dbReference type="ARBA" id="ARBA00022801"/>
    </source>
</evidence>
<dbReference type="InterPro" id="IPR050300">
    <property type="entry name" value="GDXG_lipolytic_enzyme"/>
</dbReference>
<evidence type="ECO:0000259" key="2">
    <source>
        <dbReference type="Pfam" id="PF07859"/>
    </source>
</evidence>
<organism evidence="3 4">
    <name type="scientific">Pinctada imbricata</name>
    <name type="common">Atlantic pearl-oyster</name>
    <name type="synonym">Pinctada martensii</name>
    <dbReference type="NCBI Taxonomy" id="66713"/>
    <lineage>
        <taxon>Eukaryota</taxon>
        <taxon>Metazoa</taxon>
        <taxon>Spiralia</taxon>
        <taxon>Lophotrochozoa</taxon>
        <taxon>Mollusca</taxon>
        <taxon>Bivalvia</taxon>
        <taxon>Autobranchia</taxon>
        <taxon>Pteriomorphia</taxon>
        <taxon>Pterioida</taxon>
        <taxon>Pterioidea</taxon>
        <taxon>Pteriidae</taxon>
        <taxon>Pinctada</taxon>
    </lineage>
</organism>
<dbReference type="SUPFAM" id="SSF53474">
    <property type="entry name" value="alpha/beta-Hydrolases"/>
    <property type="match status" value="1"/>
</dbReference>
<accession>A0AA88XVM0</accession>
<keyword evidence="1" id="KW-0378">Hydrolase</keyword>
<evidence type="ECO:0000313" key="4">
    <source>
        <dbReference type="Proteomes" id="UP001186944"/>
    </source>
</evidence>
<proteinExistence type="predicted"/>
<dbReference type="EMBL" id="VSWD01000009">
    <property type="protein sequence ID" value="KAK3092702.1"/>
    <property type="molecule type" value="Genomic_DNA"/>
</dbReference>
<dbReference type="Gene3D" id="3.40.50.1820">
    <property type="entry name" value="alpha/beta hydrolase"/>
    <property type="match status" value="1"/>
</dbReference>
<comment type="caution">
    <text evidence="3">The sequence shown here is derived from an EMBL/GenBank/DDBJ whole genome shotgun (WGS) entry which is preliminary data.</text>
</comment>
<dbReference type="AlphaFoldDB" id="A0AA88XVM0"/>